<organism evidence="2 3">
    <name type="scientific">Nocardioides scoriae</name>
    <dbReference type="NCBI Taxonomy" id="642780"/>
    <lineage>
        <taxon>Bacteria</taxon>
        <taxon>Bacillati</taxon>
        <taxon>Actinomycetota</taxon>
        <taxon>Actinomycetes</taxon>
        <taxon>Propionibacteriales</taxon>
        <taxon>Nocardioidaceae</taxon>
        <taxon>Nocardioides</taxon>
    </lineage>
</organism>
<proteinExistence type="predicted"/>
<keyword evidence="1" id="KW-0472">Membrane</keyword>
<dbReference type="AlphaFoldDB" id="A0A1H1LW43"/>
<dbReference type="Proteomes" id="UP000198859">
    <property type="component" value="Chromosome I"/>
</dbReference>
<feature type="transmembrane region" description="Helical" evidence="1">
    <location>
        <begin position="25"/>
        <end position="44"/>
    </location>
</feature>
<name>A0A1H1LW43_9ACTN</name>
<protein>
    <submittedName>
        <fullName evidence="2">Uncharacterized protein</fullName>
    </submittedName>
</protein>
<keyword evidence="3" id="KW-1185">Reference proteome</keyword>
<reference evidence="3" key="1">
    <citation type="submission" date="2016-10" db="EMBL/GenBank/DDBJ databases">
        <authorList>
            <person name="Varghese N."/>
            <person name="Submissions S."/>
        </authorList>
    </citation>
    <scope>NUCLEOTIDE SEQUENCE [LARGE SCALE GENOMIC DNA]</scope>
    <source>
        <strain evidence="3">DSM 22127</strain>
    </source>
</reference>
<evidence type="ECO:0000313" key="3">
    <source>
        <dbReference type="Proteomes" id="UP000198859"/>
    </source>
</evidence>
<dbReference type="STRING" id="642780.SAMN04488570_0378"/>
<keyword evidence="1" id="KW-1133">Transmembrane helix</keyword>
<accession>A0A1H1LW43</accession>
<evidence type="ECO:0000313" key="2">
    <source>
        <dbReference type="EMBL" id="SDR78617.1"/>
    </source>
</evidence>
<dbReference type="EMBL" id="LT629757">
    <property type="protein sequence ID" value="SDR78617.1"/>
    <property type="molecule type" value="Genomic_DNA"/>
</dbReference>
<evidence type="ECO:0000256" key="1">
    <source>
        <dbReference type="SAM" id="Phobius"/>
    </source>
</evidence>
<gene>
    <name evidence="2" type="ORF">SAMN04488570_0378</name>
</gene>
<sequence length="50" mass="5168">MIELLLLLPLSEAEGEGPGATPYLIGLGALALLLFAVFALTAFGKGRDHS</sequence>
<dbReference type="RefSeq" id="WP_157682681.1">
    <property type="nucleotide sequence ID" value="NZ_LT629757.1"/>
</dbReference>
<keyword evidence="1" id="KW-0812">Transmembrane</keyword>